<dbReference type="Pfam" id="PF01553">
    <property type="entry name" value="Acyltransferase"/>
    <property type="match status" value="1"/>
</dbReference>
<dbReference type="GO" id="GO:0003841">
    <property type="term" value="F:1-acylglycerol-3-phosphate O-acyltransferase activity"/>
    <property type="evidence" value="ECO:0007669"/>
    <property type="project" value="TreeGrafter"/>
</dbReference>
<evidence type="ECO:0000256" key="2">
    <source>
        <dbReference type="ARBA" id="ARBA00023315"/>
    </source>
</evidence>
<dbReference type="PANTHER" id="PTHR10434:SF11">
    <property type="entry name" value="1-ACYL-SN-GLYCEROL-3-PHOSPHATE ACYLTRANSFERASE"/>
    <property type="match status" value="1"/>
</dbReference>
<feature type="domain" description="Phospholipid/glycerol acyltransferase" evidence="3">
    <location>
        <begin position="36"/>
        <end position="150"/>
    </location>
</feature>
<dbReference type="GO" id="GO:0006654">
    <property type="term" value="P:phosphatidic acid biosynthetic process"/>
    <property type="evidence" value="ECO:0007669"/>
    <property type="project" value="TreeGrafter"/>
</dbReference>
<keyword evidence="2 4" id="KW-0012">Acyltransferase</keyword>
<evidence type="ECO:0000259" key="3">
    <source>
        <dbReference type="SMART" id="SM00563"/>
    </source>
</evidence>
<name>D1B8R8_THEAS</name>
<dbReference type="InterPro" id="IPR002123">
    <property type="entry name" value="Plipid/glycerol_acylTrfase"/>
</dbReference>
<proteinExistence type="predicted"/>
<organism evidence="4 5">
    <name type="scientific">Thermanaerovibrio acidaminovorans (strain ATCC 49978 / DSM 6589 / Su883)</name>
    <name type="common">Selenomonas acidaminovorans</name>
    <dbReference type="NCBI Taxonomy" id="525903"/>
    <lineage>
        <taxon>Bacteria</taxon>
        <taxon>Thermotogati</taxon>
        <taxon>Synergistota</taxon>
        <taxon>Synergistia</taxon>
        <taxon>Synergistales</taxon>
        <taxon>Synergistaceae</taxon>
        <taxon>Thermanaerovibrio</taxon>
    </lineage>
</organism>
<dbReference type="HOGENOM" id="CLU_027938_4_5_0"/>
<evidence type="ECO:0000256" key="1">
    <source>
        <dbReference type="ARBA" id="ARBA00022679"/>
    </source>
</evidence>
<dbReference type="PANTHER" id="PTHR10434">
    <property type="entry name" value="1-ACYL-SN-GLYCEROL-3-PHOSPHATE ACYLTRANSFERASE"/>
    <property type="match status" value="1"/>
</dbReference>
<accession>D1B8R8</accession>
<dbReference type="AlphaFoldDB" id="D1B8R8"/>
<dbReference type="SMART" id="SM00563">
    <property type="entry name" value="PlsC"/>
    <property type="match status" value="1"/>
</dbReference>
<dbReference type="EMBL" id="CP001818">
    <property type="protein sequence ID" value="ACZ18671.1"/>
    <property type="molecule type" value="Genomic_DNA"/>
</dbReference>
<dbReference type="STRING" id="525903.Taci_0434"/>
<dbReference type="eggNOG" id="COG0204">
    <property type="taxonomic scope" value="Bacteria"/>
</dbReference>
<sequence length="202" mass="22321">MRTMVYYLTKAFLWIYFHAYHRLRVQGLDNVPASNVILAPNHCSYLDPPVVGVAFPRRITAIAWEGLFRSKPFALLITALGAIKVSQSDAVGAASVLKLSVELLKSGKDLLIFPEGRRSLTGELLPLEGGVALLSLKTGKPVVPVRIEGAFEALPPSGSFPKPHRIRVTFLPPIWPQAFEGQDQKVAREMLLRRLTEALKGR</sequence>
<dbReference type="SUPFAM" id="SSF69593">
    <property type="entry name" value="Glycerol-3-phosphate (1)-acyltransferase"/>
    <property type="match status" value="1"/>
</dbReference>
<dbReference type="OrthoDB" id="9803035at2"/>
<dbReference type="CDD" id="cd07989">
    <property type="entry name" value="LPLAT_AGPAT-like"/>
    <property type="match status" value="1"/>
</dbReference>
<keyword evidence="5" id="KW-1185">Reference proteome</keyword>
<evidence type="ECO:0000313" key="5">
    <source>
        <dbReference type="Proteomes" id="UP000002030"/>
    </source>
</evidence>
<dbReference type="Proteomes" id="UP000002030">
    <property type="component" value="Chromosome"/>
</dbReference>
<reference evidence="4 5" key="1">
    <citation type="journal article" date="2009" name="Stand. Genomic Sci.">
        <title>Complete genome sequence of Thermanaerovibrio acidaminovorans type strain (Su883).</title>
        <authorList>
            <person name="Chovatia M."/>
            <person name="Sikorski J."/>
            <person name="Schroder M."/>
            <person name="Lapidus A."/>
            <person name="Nolan M."/>
            <person name="Tice H."/>
            <person name="Glavina Del Rio T."/>
            <person name="Copeland A."/>
            <person name="Cheng J.F."/>
            <person name="Lucas S."/>
            <person name="Chen F."/>
            <person name="Bruce D."/>
            <person name="Goodwin L."/>
            <person name="Pitluck S."/>
            <person name="Ivanova N."/>
            <person name="Mavromatis K."/>
            <person name="Ovchinnikova G."/>
            <person name="Pati A."/>
            <person name="Chen A."/>
            <person name="Palaniappan K."/>
            <person name="Land M."/>
            <person name="Hauser L."/>
            <person name="Chang Y.J."/>
            <person name="Jeffries C.D."/>
            <person name="Chain P."/>
            <person name="Saunders E."/>
            <person name="Detter J.C."/>
            <person name="Brettin T."/>
            <person name="Rohde M."/>
            <person name="Goker M."/>
            <person name="Spring S."/>
            <person name="Bristow J."/>
            <person name="Markowitz V."/>
            <person name="Hugenholtz P."/>
            <person name="Kyrpides N.C."/>
            <person name="Klenk H.P."/>
            <person name="Eisen J.A."/>
        </authorList>
    </citation>
    <scope>NUCLEOTIDE SEQUENCE [LARGE SCALE GENOMIC DNA]</scope>
    <source>
        <strain evidence="5">ATCC 49978 / DSM 6589 / Su883</strain>
    </source>
</reference>
<dbReference type="KEGG" id="tai:Taci_0434"/>
<keyword evidence="1" id="KW-0808">Transferase</keyword>
<gene>
    <name evidence="4" type="ordered locus">Taci_0434</name>
</gene>
<dbReference type="EnsemblBacteria" id="ACZ18671">
    <property type="protein sequence ID" value="ACZ18671"/>
    <property type="gene ID" value="Taci_0434"/>
</dbReference>
<protein>
    <submittedName>
        <fullName evidence="4">Phospholipid/glycerol acyltransferase</fullName>
    </submittedName>
</protein>
<evidence type="ECO:0000313" key="4">
    <source>
        <dbReference type="EMBL" id="ACZ18671.1"/>
    </source>
</evidence>